<gene>
    <name evidence="3" type="ORF">C5O23_02225</name>
</gene>
<evidence type="ECO:0000259" key="2">
    <source>
        <dbReference type="Pfam" id="PF09603"/>
    </source>
</evidence>
<dbReference type="Pfam" id="PF09603">
    <property type="entry name" value="Fib_succ_major"/>
    <property type="match status" value="1"/>
</dbReference>
<reference evidence="4" key="1">
    <citation type="submission" date="2018-02" db="EMBL/GenBank/DDBJ databases">
        <authorList>
            <person name="Clavel T."/>
            <person name="Strowig T."/>
        </authorList>
    </citation>
    <scope>NUCLEOTIDE SEQUENCE [LARGE SCALE GENOMIC DNA]</scope>
    <source>
        <strain evidence="4">DSM 103720</strain>
    </source>
</reference>
<protein>
    <recommendedName>
        <fullName evidence="2">Fibrobacter succinogenes major paralogous domain-containing protein</fullName>
    </recommendedName>
</protein>
<dbReference type="RefSeq" id="WP_107031321.1">
    <property type="nucleotide sequence ID" value="NZ_CAPEJN010000019.1"/>
</dbReference>
<dbReference type="EMBL" id="PUEC01000003">
    <property type="protein sequence ID" value="PWB03977.1"/>
    <property type="molecule type" value="Genomic_DNA"/>
</dbReference>
<name>A0A2V1ILY1_9BACT</name>
<dbReference type="InterPro" id="IPR011871">
    <property type="entry name" value="Fib_succ_major"/>
</dbReference>
<feature type="domain" description="Fibrobacter succinogenes major paralogous" evidence="2">
    <location>
        <begin position="181"/>
        <end position="367"/>
    </location>
</feature>
<keyword evidence="1" id="KW-0732">Signal</keyword>
<dbReference type="Proteomes" id="UP000244905">
    <property type="component" value="Unassembled WGS sequence"/>
</dbReference>
<proteinExistence type="predicted"/>
<evidence type="ECO:0000313" key="4">
    <source>
        <dbReference type="Proteomes" id="UP000244905"/>
    </source>
</evidence>
<keyword evidence="4" id="KW-1185">Reference proteome</keyword>
<dbReference type="AlphaFoldDB" id="A0A2V1ILY1"/>
<evidence type="ECO:0000313" key="3">
    <source>
        <dbReference type="EMBL" id="PWB03977.1"/>
    </source>
</evidence>
<accession>A0A2V1ILY1</accession>
<dbReference type="NCBIfam" id="TIGR02145">
    <property type="entry name" value="Fib_succ_major"/>
    <property type="match status" value="1"/>
</dbReference>
<comment type="caution">
    <text evidence="3">The sequence shown here is derived from an EMBL/GenBank/DDBJ whole genome shotgun (WGS) entry which is preliminary data.</text>
</comment>
<feature type="chain" id="PRO_5016111860" description="Fibrobacter succinogenes major paralogous domain-containing protein" evidence="1">
    <location>
        <begin position="19"/>
        <end position="368"/>
    </location>
</feature>
<evidence type="ECO:0000256" key="1">
    <source>
        <dbReference type="SAM" id="SignalP"/>
    </source>
</evidence>
<sequence length="368" mass="39689">MKKYLLPSLLLCAASAFAQTPAYTLSINLKNGDKVQYRVDEIDSMTFDESKETTQAVAVEIPTDFSTGWVQKVMADGKQVAEVAKEYIRSINRQVVVIYPMGADGRADLTKGLTSTGASVVWNLDANTATVSEEGNALSTVYVADGEIISSYSGETTAATLQPDVITDNRGLFDRNTYKIVKIGTQYWMAENLRATCFRDGSSIASISSGENAAWKANTTGAYLASTDYDWLQVAGYMYNGYCVTSEKGIAPEGWEVPSTEQLTKLRTAGGLAAANFKASDFGMWSEGMTGNNITGFDAVATGTYANGDITGLYSDTYFWGSTVSTSWLRVEGLSTLRVNGTAKNVAVSGPDDCHAYTFGHSIRCVRK</sequence>
<feature type="signal peptide" evidence="1">
    <location>
        <begin position="1"/>
        <end position="18"/>
    </location>
</feature>
<organism evidence="3 4">
    <name type="scientific">Duncaniella muris</name>
    <dbReference type="NCBI Taxonomy" id="2094150"/>
    <lineage>
        <taxon>Bacteria</taxon>
        <taxon>Pseudomonadati</taxon>
        <taxon>Bacteroidota</taxon>
        <taxon>Bacteroidia</taxon>
        <taxon>Bacteroidales</taxon>
        <taxon>Muribaculaceae</taxon>
        <taxon>Duncaniella</taxon>
    </lineage>
</organism>
<dbReference type="GeneID" id="82525166"/>